<gene>
    <name evidence="2" type="ORF">FNV43_RR20733</name>
</gene>
<dbReference type="PANTHER" id="PTHR34741:SF2">
    <property type="entry name" value="VESICLE TRANSPORT PROTEIN"/>
    <property type="match status" value="1"/>
</dbReference>
<reference evidence="2" key="1">
    <citation type="submission" date="2020-03" db="EMBL/GenBank/DDBJ databases">
        <title>A high-quality chromosome-level genome assembly of a woody plant with both climbing and erect habits, Rhamnella rubrinervis.</title>
        <authorList>
            <person name="Lu Z."/>
            <person name="Yang Y."/>
            <person name="Zhu X."/>
            <person name="Sun Y."/>
        </authorList>
    </citation>
    <scope>NUCLEOTIDE SEQUENCE</scope>
    <source>
        <strain evidence="2">BYM</strain>
        <tissue evidence="2">Leaf</tissue>
    </source>
</reference>
<feature type="transmembrane region" description="Helical" evidence="1">
    <location>
        <begin position="71"/>
        <end position="88"/>
    </location>
</feature>
<protein>
    <submittedName>
        <fullName evidence="2">Uncharacterized protein</fullName>
    </submittedName>
</protein>
<dbReference type="PANTHER" id="PTHR34741">
    <property type="entry name" value="IMAP FAMILY MEMBER 1, PUTATIVE-RELATED"/>
    <property type="match status" value="1"/>
</dbReference>
<sequence length="152" mass="17223">MYHLRAFFHQKLNWLVGKLVPQELDPESAAVIQHSLLEVGHWDKIIIGACFASAIKIALVCAEPDSRPLPIFHFLSFSILFGFASLFMSKAINTKFPNTARVLEGASVFFVVTAFFIAISIPFPLYLKLTVLVAFTVCLILVILRLYNRFYR</sequence>
<evidence type="ECO:0000313" key="3">
    <source>
        <dbReference type="Proteomes" id="UP000796880"/>
    </source>
</evidence>
<dbReference type="OrthoDB" id="1745749at2759"/>
<comment type="caution">
    <text evidence="2">The sequence shown here is derived from an EMBL/GenBank/DDBJ whole genome shotgun (WGS) entry which is preliminary data.</text>
</comment>
<dbReference type="EMBL" id="VOIH02000009">
    <property type="protein sequence ID" value="KAF3437977.1"/>
    <property type="molecule type" value="Genomic_DNA"/>
</dbReference>
<evidence type="ECO:0000256" key="1">
    <source>
        <dbReference type="SAM" id="Phobius"/>
    </source>
</evidence>
<proteinExistence type="predicted"/>
<name>A0A8K0E728_9ROSA</name>
<dbReference type="Proteomes" id="UP000796880">
    <property type="component" value="Unassembled WGS sequence"/>
</dbReference>
<dbReference type="AlphaFoldDB" id="A0A8K0E728"/>
<keyword evidence="1" id="KW-0812">Transmembrane</keyword>
<evidence type="ECO:0000313" key="2">
    <source>
        <dbReference type="EMBL" id="KAF3437977.1"/>
    </source>
</evidence>
<feature type="transmembrane region" description="Helical" evidence="1">
    <location>
        <begin position="125"/>
        <end position="147"/>
    </location>
</feature>
<keyword evidence="3" id="KW-1185">Reference proteome</keyword>
<feature type="transmembrane region" description="Helical" evidence="1">
    <location>
        <begin position="100"/>
        <end position="119"/>
    </location>
</feature>
<accession>A0A8K0E728</accession>
<organism evidence="2 3">
    <name type="scientific">Rhamnella rubrinervis</name>
    <dbReference type="NCBI Taxonomy" id="2594499"/>
    <lineage>
        <taxon>Eukaryota</taxon>
        <taxon>Viridiplantae</taxon>
        <taxon>Streptophyta</taxon>
        <taxon>Embryophyta</taxon>
        <taxon>Tracheophyta</taxon>
        <taxon>Spermatophyta</taxon>
        <taxon>Magnoliopsida</taxon>
        <taxon>eudicotyledons</taxon>
        <taxon>Gunneridae</taxon>
        <taxon>Pentapetalae</taxon>
        <taxon>rosids</taxon>
        <taxon>fabids</taxon>
        <taxon>Rosales</taxon>
        <taxon>Rhamnaceae</taxon>
        <taxon>rhamnoid group</taxon>
        <taxon>Rhamneae</taxon>
        <taxon>Rhamnella</taxon>
    </lineage>
</organism>
<keyword evidence="1" id="KW-0472">Membrane</keyword>
<keyword evidence="1" id="KW-1133">Transmembrane helix</keyword>